<proteinExistence type="predicted"/>
<evidence type="ECO:0000313" key="2">
    <source>
        <dbReference type="Proteomes" id="UP000272015"/>
    </source>
</evidence>
<name>A0A3A5ME38_9MICO</name>
<evidence type="ECO:0000313" key="1">
    <source>
        <dbReference type="EMBL" id="RJT87021.1"/>
    </source>
</evidence>
<dbReference type="AlphaFoldDB" id="A0A3A5ME38"/>
<organism evidence="1 2">
    <name type="scientific">Cryobacterium melibiosiphilum</name>
    <dbReference type="NCBI Taxonomy" id="995039"/>
    <lineage>
        <taxon>Bacteria</taxon>
        <taxon>Bacillati</taxon>
        <taxon>Actinomycetota</taxon>
        <taxon>Actinomycetes</taxon>
        <taxon>Micrococcales</taxon>
        <taxon>Microbacteriaceae</taxon>
        <taxon>Cryobacterium</taxon>
    </lineage>
</organism>
<dbReference type="EMBL" id="QZVS01000092">
    <property type="protein sequence ID" value="RJT87021.1"/>
    <property type="molecule type" value="Genomic_DNA"/>
</dbReference>
<sequence length="210" mass="23040">MTHSYPLHQDIQAQCLCCLSAQPFTFTSTTDQVVCPQCVRHIGSEKSERRDREHVTAWAARFAEEQEANTDFAAASVAVIGGKDTEIAGLAEQVAQLGKVVTGNFDHTAVGGVRALLENDLIKRAERKGQLAGKQVDWAMAVIWRLNALHRVDPEHPQLCVCGKSSVRCAELAALEPLRQALEDWESKNLRLARSGQRHGLPAEHPGLTT</sequence>
<keyword evidence="2" id="KW-1185">Reference proteome</keyword>
<comment type="caution">
    <text evidence="1">The sequence shown here is derived from an EMBL/GenBank/DDBJ whole genome shotgun (WGS) entry which is preliminary data.</text>
</comment>
<gene>
    <name evidence="1" type="ORF">D6T64_16400</name>
</gene>
<protein>
    <submittedName>
        <fullName evidence="1">Uncharacterized protein</fullName>
    </submittedName>
</protein>
<dbReference type="Proteomes" id="UP000272015">
    <property type="component" value="Unassembled WGS sequence"/>
</dbReference>
<accession>A0A3A5ME38</accession>
<dbReference type="RefSeq" id="WP_119975762.1">
    <property type="nucleotide sequence ID" value="NZ_JBHSQA010000010.1"/>
</dbReference>
<reference evidence="1 2" key="1">
    <citation type="submission" date="2018-09" db="EMBL/GenBank/DDBJ databases">
        <title>Novel species of Cryobacterium.</title>
        <authorList>
            <person name="Liu Q."/>
            <person name="Xin Y.-H."/>
        </authorList>
    </citation>
    <scope>NUCLEOTIDE SEQUENCE [LARGE SCALE GENOMIC DNA]</scope>
    <source>
        <strain evidence="1 2">Hh39</strain>
    </source>
</reference>
<dbReference type="OrthoDB" id="4981521at2"/>